<comment type="similarity">
    <text evidence="11">In the C-terminal section; belongs to the IspF family.</text>
</comment>
<keyword evidence="7 11" id="KW-0479">Metal-binding</keyword>
<comment type="similarity">
    <text evidence="11">In the N-terminal section; belongs to the IspD/TarI cytidylyltransferase family. IspD subfamily.</text>
</comment>
<reference evidence="14" key="1">
    <citation type="submission" date="2020-10" db="EMBL/GenBank/DDBJ databases">
        <authorList>
            <person name="Gilroy R."/>
        </authorList>
    </citation>
    <scope>NUCLEOTIDE SEQUENCE</scope>
    <source>
        <strain evidence="14">1370</strain>
    </source>
</reference>
<comment type="caution">
    <text evidence="14">The sequence shown here is derived from an EMBL/GenBank/DDBJ whole genome shotgun (WGS) entry which is preliminary data.</text>
</comment>
<feature type="site" description="Transition state stabilizer" evidence="11">
    <location>
        <position position="24"/>
    </location>
</feature>
<reference evidence="14" key="2">
    <citation type="journal article" date="2021" name="PeerJ">
        <title>Extensive microbial diversity within the chicken gut microbiome revealed by metagenomics and culture.</title>
        <authorList>
            <person name="Gilroy R."/>
            <person name="Ravi A."/>
            <person name="Getino M."/>
            <person name="Pursley I."/>
            <person name="Horton D.L."/>
            <person name="Alikhan N.F."/>
            <person name="Baker D."/>
            <person name="Gharbi K."/>
            <person name="Hall N."/>
            <person name="Watson M."/>
            <person name="Adriaenssens E.M."/>
            <person name="Foster-Nyarko E."/>
            <person name="Jarju S."/>
            <person name="Secka A."/>
            <person name="Antonio M."/>
            <person name="Oren A."/>
            <person name="Chaudhuri R.R."/>
            <person name="La Ragione R."/>
            <person name="Hildebrand F."/>
            <person name="Pallen M.J."/>
        </authorList>
    </citation>
    <scope>NUCLEOTIDE SEQUENCE</scope>
    <source>
        <strain evidence="14">1370</strain>
    </source>
</reference>
<evidence type="ECO:0000256" key="5">
    <source>
        <dbReference type="ARBA" id="ARBA00022679"/>
    </source>
</evidence>
<sequence length="381" mass="41617">MAACKAAEVILACGGKSLRMGENKLLIDCGGIPLIKRTCLSFRGIEEIKRLIIAVPEGDIPFYDELMSDIGISYLLVAGGKTRQESIHNAVLMAKEDIIIIHDGARPFLSRELILRSLEDAYRYGSSVACVPAKDTIRYCDSESSYCPKRENLYTVQTPQSFSRRLYLYAAGMAEESFTDDAQLLDSIGIKPHLTKGEYSNIKITTPEDLMYLKNYSQEELRVGHGYDVHRLVKGRELILGGVKIPYEKGLLGHSDADVLLHALMDALLGAAALGDIGKHFPDSDPSYSGISSMTLLEKVYDLLALAGYKPSNADITVIAQEPKLAGYIQKMRDNISLALGLDRDRISVKATTEEGLGFTGNKEGIAAHAVVTIKGVAKRG</sequence>
<comment type="cofactor">
    <cofactor evidence="2 11">
        <name>a divalent metal cation</name>
        <dbReference type="ChEBI" id="CHEBI:60240"/>
    </cofactor>
</comment>
<keyword evidence="8 11" id="KW-0414">Isoprene biosynthesis</keyword>
<feature type="binding site" evidence="11">
    <location>
        <begin position="281"/>
        <end position="285"/>
    </location>
    <ligand>
        <name>4-CDP-2-C-methyl-D-erythritol 2-phosphate</name>
        <dbReference type="ChEBI" id="CHEBI:57919"/>
    </ligand>
</feature>
<dbReference type="InterPro" id="IPR018294">
    <property type="entry name" value="ISPD_synthase_CS"/>
</dbReference>
<dbReference type="InterPro" id="IPR026596">
    <property type="entry name" value="IspD/F"/>
</dbReference>
<dbReference type="EC" id="2.7.7.60" evidence="11"/>
<feature type="binding site" evidence="11">
    <location>
        <position position="228"/>
    </location>
    <ligand>
        <name>a divalent metal cation</name>
        <dbReference type="ChEBI" id="CHEBI:60240"/>
    </ligand>
</feature>
<dbReference type="SUPFAM" id="SSF69765">
    <property type="entry name" value="IpsF-like"/>
    <property type="match status" value="1"/>
</dbReference>
<evidence type="ECO:0000256" key="7">
    <source>
        <dbReference type="ARBA" id="ARBA00022723"/>
    </source>
</evidence>
<comment type="pathway">
    <text evidence="11">Isoprenoid biosynthesis; isopentenyl diphosphate biosynthesis via DXP pathway; isopentenyl diphosphate from 1-deoxy-D-xylulose 5-phosphate: step 2/6.</text>
</comment>
<dbReference type="InterPro" id="IPR003526">
    <property type="entry name" value="MECDP_synthase"/>
</dbReference>
<evidence type="ECO:0000256" key="12">
    <source>
        <dbReference type="RuleBase" id="RU004395"/>
    </source>
</evidence>
<dbReference type="AlphaFoldDB" id="A0A9D1NPZ5"/>
<comment type="catalytic activity">
    <reaction evidence="11">
        <text>2-C-methyl-D-erythritol 4-phosphate + CTP + H(+) = 4-CDP-2-C-methyl-D-erythritol + diphosphate</text>
        <dbReference type="Rhea" id="RHEA:13429"/>
        <dbReference type="ChEBI" id="CHEBI:15378"/>
        <dbReference type="ChEBI" id="CHEBI:33019"/>
        <dbReference type="ChEBI" id="CHEBI:37563"/>
        <dbReference type="ChEBI" id="CHEBI:57823"/>
        <dbReference type="ChEBI" id="CHEBI:58262"/>
        <dbReference type="EC" id="2.7.7.60"/>
    </reaction>
</comment>
<comment type="function">
    <text evidence="11">Bifunctional enzyme that catalyzes the formation of 4-diphosphocytidyl-2-C-methyl-D-erythritol from CTP and 2-C-methyl-D-erythritol 4-phosphate (MEP) (IspD), and catalyzes the conversion of 4-diphosphocytidyl-2-C-methyl-D-erythritol 2-phosphate (CDP-ME2P) to 2-C-methyl-D-erythritol 2,4-cyclodiphosphate (ME-CPP) with a corresponding release of cytidine 5-monophosphate (CMP) (IspF).</text>
</comment>
<dbReference type="Pfam" id="PF02542">
    <property type="entry name" value="YgbB"/>
    <property type="match status" value="1"/>
</dbReference>
<feature type="site" description="Transition state stabilizer" evidence="11">
    <location>
        <position position="19"/>
    </location>
</feature>
<comment type="pathway">
    <text evidence="3 11">Isoprenoid biosynthesis; isopentenyl diphosphate biosynthesis via DXP pathway; isopentenyl diphosphate from 1-deoxy-D-xylulose 5-phosphate: step 4/6.</text>
</comment>
<evidence type="ECO:0000259" key="13">
    <source>
        <dbReference type="Pfam" id="PF02542"/>
    </source>
</evidence>
<evidence type="ECO:0000313" key="14">
    <source>
        <dbReference type="EMBL" id="HIV10116.1"/>
    </source>
</evidence>
<evidence type="ECO:0000256" key="3">
    <source>
        <dbReference type="ARBA" id="ARBA00004709"/>
    </source>
</evidence>
<dbReference type="GO" id="GO:0050518">
    <property type="term" value="F:2-C-methyl-D-erythritol 4-phosphate cytidylyltransferase activity"/>
    <property type="evidence" value="ECO:0007669"/>
    <property type="project" value="UniProtKB-UniRule"/>
</dbReference>
<name>A0A9D1NPZ5_9FIRM</name>
<dbReference type="InterPro" id="IPR034683">
    <property type="entry name" value="IspD/TarI"/>
</dbReference>
<feature type="region of interest" description="2-C-methyl-D-erythritol 2,4-cyclodiphosphate synthase" evidence="11">
    <location>
        <begin position="222"/>
        <end position="381"/>
    </location>
</feature>
<dbReference type="NCBIfam" id="TIGR00151">
    <property type="entry name" value="ispF"/>
    <property type="match status" value="1"/>
</dbReference>
<feature type="site" description="Transition state stabilizer" evidence="11">
    <location>
        <position position="353"/>
    </location>
</feature>
<dbReference type="PANTHER" id="PTHR43181:SF1">
    <property type="entry name" value="2-C-METHYL-D-ERYTHRITOL 2,4-CYCLODIPHOSPHATE SYNTHASE, CHLOROPLASTIC"/>
    <property type="match status" value="1"/>
</dbReference>
<feature type="binding site" evidence="11">
    <location>
        <position position="359"/>
    </location>
    <ligand>
        <name>4-CDP-2-C-methyl-D-erythritol 2-phosphate</name>
        <dbReference type="ChEBI" id="CHEBI:57919"/>
    </ligand>
</feature>
<feature type="site" description="Positions MEP for the nucleophilic attack" evidence="11">
    <location>
        <position position="150"/>
    </location>
</feature>
<gene>
    <name evidence="11" type="primary">ispDF</name>
    <name evidence="14" type="ORF">IAD28_00245</name>
</gene>
<comment type="similarity">
    <text evidence="4 12">Belongs to the IspF family.</text>
</comment>
<feature type="binding site" evidence="11">
    <location>
        <begin position="254"/>
        <end position="255"/>
    </location>
    <ligand>
        <name>4-CDP-2-C-methyl-D-erythritol 2-phosphate</name>
        <dbReference type="ChEBI" id="CHEBI:57919"/>
    </ligand>
</feature>
<dbReference type="GO" id="GO:0016114">
    <property type="term" value="P:terpenoid biosynthetic process"/>
    <property type="evidence" value="ECO:0007669"/>
    <property type="project" value="InterPro"/>
</dbReference>
<keyword evidence="6 11" id="KW-0548">Nucleotidyltransferase</keyword>
<dbReference type="Gene3D" id="3.30.1330.50">
    <property type="entry name" value="2-C-methyl-D-erythritol 2,4-cyclodiphosphate synthase"/>
    <property type="match status" value="1"/>
</dbReference>
<dbReference type="Proteomes" id="UP000823960">
    <property type="component" value="Unassembled WGS sequence"/>
</dbReference>
<dbReference type="FunFam" id="3.30.1330.50:FF:000001">
    <property type="entry name" value="2-C-methyl-D-erythritol 2,4-cyclodiphosphate synthase"/>
    <property type="match status" value="1"/>
</dbReference>
<dbReference type="InterPro" id="IPR036571">
    <property type="entry name" value="MECDP_synthase_sf"/>
</dbReference>
<keyword evidence="5 11" id="KW-0808">Transferase</keyword>
<evidence type="ECO:0000256" key="2">
    <source>
        <dbReference type="ARBA" id="ARBA00001968"/>
    </source>
</evidence>
<comment type="catalytic activity">
    <reaction evidence="1 11 12">
        <text>4-CDP-2-C-methyl-D-erythritol 2-phosphate = 2-C-methyl-D-erythritol 2,4-cyclic diphosphate + CMP</text>
        <dbReference type="Rhea" id="RHEA:23864"/>
        <dbReference type="ChEBI" id="CHEBI:57919"/>
        <dbReference type="ChEBI" id="CHEBI:58483"/>
        <dbReference type="ChEBI" id="CHEBI:60377"/>
        <dbReference type="EC" id="4.6.1.12"/>
    </reaction>
</comment>
<evidence type="ECO:0000256" key="1">
    <source>
        <dbReference type="ARBA" id="ARBA00000200"/>
    </source>
</evidence>
<dbReference type="PROSITE" id="PS01295">
    <property type="entry name" value="ISPD"/>
    <property type="match status" value="1"/>
</dbReference>
<dbReference type="GO" id="GO:0008685">
    <property type="term" value="F:2-C-methyl-D-erythritol 2,4-cyclodiphosphate synthase activity"/>
    <property type="evidence" value="ECO:0007669"/>
    <property type="project" value="UniProtKB-UniRule"/>
</dbReference>
<dbReference type="PROSITE" id="PS01350">
    <property type="entry name" value="ISPF"/>
    <property type="match status" value="1"/>
</dbReference>
<evidence type="ECO:0000313" key="15">
    <source>
        <dbReference type="Proteomes" id="UP000823960"/>
    </source>
</evidence>
<dbReference type="EC" id="4.6.1.12" evidence="11"/>
<feature type="site" description="Positions MEP for the nucleophilic attack" evidence="11">
    <location>
        <position position="203"/>
    </location>
</feature>
<keyword evidence="10 11" id="KW-0511">Multifunctional enzyme</keyword>
<dbReference type="HAMAP" id="MF_00107">
    <property type="entry name" value="IspF"/>
    <property type="match status" value="1"/>
</dbReference>
<organism evidence="14 15">
    <name type="scientific">Candidatus Faeciplasma avium</name>
    <dbReference type="NCBI Taxonomy" id="2840798"/>
    <lineage>
        <taxon>Bacteria</taxon>
        <taxon>Bacillati</taxon>
        <taxon>Bacillota</taxon>
        <taxon>Clostridia</taxon>
        <taxon>Eubacteriales</taxon>
        <taxon>Oscillospiraceae</taxon>
        <taxon>Oscillospiraceae incertae sedis</taxon>
        <taxon>Candidatus Faeciplasma</taxon>
    </lineage>
</organism>
<feature type="binding site" evidence="11">
    <location>
        <begin position="276"/>
        <end position="278"/>
    </location>
    <ligand>
        <name>4-CDP-2-C-methyl-D-erythritol 2-phosphate</name>
        <dbReference type="ChEBI" id="CHEBI:57919"/>
    </ligand>
</feature>
<proteinExistence type="inferred from homology"/>
<evidence type="ECO:0000256" key="10">
    <source>
        <dbReference type="ARBA" id="ARBA00023268"/>
    </source>
</evidence>
<feature type="binding site" evidence="11">
    <location>
        <begin position="228"/>
        <end position="230"/>
    </location>
    <ligand>
        <name>4-CDP-2-C-methyl-D-erythritol 2-phosphate</name>
        <dbReference type="ChEBI" id="CHEBI:57919"/>
    </ligand>
</feature>
<feature type="binding site" evidence="11">
    <location>
        <begin position="352"/>
        <end position="355"/>
    </location>
    <ligand>
        <name>4-CDP-2-C-methyl-D-erythritol 2-phosphate</name>
        <dbReference type="ChEBI" id="CHEBI:57919"/>
    </ligand>
</feature>
<dbReference type="Pfam" id="PF01128">
    <property type="entry name" value="IspD"/>
    <property type="match status" value="1"/>
</dbReference>
<feature type="site" description="Transition state stabilizer" evidence="11">
    <location>
        <position position="254"/>
    </location>
</feature>
<evidence type="ECO:0000256" key="11">
    <source>
        <dbReference type="HAMAP-Rule" id="MF_01520"/>
    </source>
</evidence>
<feature type="binding site" evidence="11">
    <location>
        <position position="262"/>
    </location>
    <ligand>
        <name>a divalent metal cation</name>
        <dbReference type="ChEBI" id="CHEBI:60240"/>
    </ligand>
</feature>
<feature type="region of interest" description="2-C-methyl-D-erythritol 4-phosphate cytidylyltransferase" evidence="11">
    <location>
        <begin position="1"/>
        <end position="222"/>
    </location>
</feature>
<evidence type="ECO:0000256" key="4">
    <source>
        <dbReference type="ARBA" id="ARBA00008480"/>
    </source>
</evidence>
<comment type="caution">
    <text evidence="11">Lacks conserved residue(s) required for the propagation of feature annotation.</text>
</comment>
<dbReference type="GO" id="GO:0046872">
    <property type="term" value="F:metal ion binding"/>
    <property type="evidence" value="ECO:0007669"/>
    <property type="project" value="UniProtKB-KW"/>
</dbReference>
<protein>
    <recommendedName>
        <fullName evidence="11">Bifunctional enzyme IspD/IspF</fullName>
    </recommendedName>
    <domain>
        <recommendedName>
            <fullName evidence="11">2-C-methyl-D-erythritol 4-phosphate cytidylyltransferase</fullName>
            <ecNumber evidence="11">2.7.7.60</ecNumber>
        </recommendedName>
        <alternativeName>
            <fullName evidence="11">4-diphosphocytidyl-2C-methyl-D-erythritol synthase</fullName>
        </alternativeName>
        <alternativeName>
            <fullName evidence="11">MEP cytidylyltransferase</fullName>
            <shortName evidence="11">MCT</shortName>
        </alternativeName>
    </domain>
    <domain>
        <recommendedName>
            <fullName evidence="11">2-C-methyl-D-erythritol 2,4-cyclodiphosphate synthase</fullName>
            <shortName evidence="11">MECDP-synthase</shortName>
            <shortName evidence="11">MECPP-synthase</shortName>
            <shortName evidence="11">MECPS</shortName>
            <ecNumber evidence="11">4.6.1.12</ecNumber>
        </recommendedName>
    </domain>
</protein>
<dbReference type="CDD" id="cd00554">
    <property type="entry name" value="MECDP_synthase"/>
    <property type="match status" value="1"/>
</dbReference>
<dbReference type="EMBL" id="DVOL01000004">
    <property type="protein sequence ID" value="HIV10116.1"/>
    <property type="molecule type" value="Genomic_DNA"/>
</dbReference>
<feature type="domain" description="2-C-methyl-D-erythritol 2,4-cyclodiphosphate synthase" evidence="13">
    <location>
        <begin position="221"/>
        <end position="374"/>
    </location>
</feature>
<dbReference type="PANTHER" id="PTHR43181">
    <property type="entry name" value="2-C-METHYL-D-ERYTHRITOL 2,4-CYCLODIPHOSPHATE SYNTHASE, CHLOROPLASTIC"/>
    <property type="match status" value="1"/>
</dbReference>
<dbReference type="GO" id="GO:0019288">
    <property type="term" value="P:isopentenyl diphosphate biosynthetic process, methylerythritol 4-phosphate pathway"/>
    <property type="evidence" value="ECO:0007669"/>
    <property type="project" value="UniProtKB-UniRule"/>
</dbReference>
<accession>A0A9D1NPZ5</accession>
<dbReference type="SUPFAM" id="SSF53448">
    <property type="entry name" value="Nucleotide-diphospho-sugar transferases"/>
    <property type="match status" value="1"/>
</dbReference>
<dbReference type="InterPro" id="IPR029044">
    <property type="entry name" value="Nucleotide-diphossugar_trans"/>
</dbReference>
<dbReference type="HAMAP" id="MF_01520">
    <property type="entry name" value="IspDF"/>
    <property type="match status" value="1"/>
</dbReference>
<dbReference type="Gene3D" id="3.90.550.10">
    <property type="entry name" value="Spore Coat Polysaccharide Biosynthesis Protein SpsA, Chain A"/>
    <property type="match status" value="1"/>
</dbReference>
<dbReference type="CDD" id="cd02516">
    <property type="entry name" value="CDP-ME_synthetase"/>
    <property type="match status" value="1"/>
</dbReference>
<dbReference type="InterPro" id="IPR020555">
    <property type="entry name" value="MECDP_synthase_CS"/>
</dbReference>
<feature type="binding site" evidence="11">
    <location>
        <position position="230"/>
    </location>
    <ligand>
        <name>a divalent metal cation</name>
        <dbReference type="ChEBI" id="CHEBI:60240"/>
    </ligand>
</feature>
<evidence type="ECO:0000256" key="9">
    <source>
        <dbReference type="ARBA" id="ARBA00023239"/>
    </source>
</evidence>
<evidence type="ECO:0000256" key="6">
    <source>
        <dbReference type="ARBA" id="ARBA00022695"/>
    </source>
</evidence>
<keyword evidence="9 11" id="KW-0456">Lyase</keyword>
<evidence type="ECO:0000256" key="8">
    <source>
        <dbReference type="ARBA" id="ARBA00023229"/>
    </source>
</evidence>